<organism evidence="1 2">
    <name type="scientific">Candolleomyces eurysporus</name>
    <dbReference type="NCBI Taxonomy" id="2828524"/>
    <lineage>
        <taxon>Eukaryota</taxon>
        <taxon>Fungi</taxon>
        <taxon>Dikarya</taxon>
        <taxon>Basidiomycota</taxon>
        <taxon>Agaricomycotina</taxon>
        <taxon>Agaricomycetes</taxon>
        <taxon>Agaricomycetidae</taxon>
        <taxon>Agaricales</taxon>
        <taxon>Agaricineae</taxon>
        <taxon>Psathyrellaceae</taxon>
        <taxon>Candolleomyces</taxon>
    </lineage>
</organism>
<evidence type="ECO:0000313" key="2">
    <source>
        <dbReference type="Proteomes" id="UP001140091"/>
    </source>
</evidence>
<dbReference type="OrthoDB" id="2913502at2759"/>
<keyword evidence="2" id="KW-1185">Reference proteome</keyword>
<comment type="caution">
    <text evidence="1">The sequence shown here is derived from an EMBL/GenBank/DDBJ whole genome shotgun (WGS) entry which is preliminary data.</text>
</comment>
<proteinExistence type="predicted"/>
<name>A0A9W8JHZ9_9AGAR</name>
<feature type="non-terminal residue" evidence="1">
    <location>
        <position position="547"/>
    </location>
</feature>
<protein>
    <submittedName>
        <fullName evidence="1">Uncharacterized protein</fullName>
    </submittedName>
</protein>
<dbReference type="Proteomes" id="UP001140091">
    <property type="component" value="Unassembled WGS sequence"/>
</dbReference>
<dbReference type="EMBL" id="JANBPK010000749">
    <property type="protein sequence ID" value="KAJ2933164.1"/>
    <property type="molecule type" value="Genomic_DNA"/>
</dbReference>
<evidence type="ECO:0000313" key="1">
    <source>
        <dbReference type="EMBL" id="KAJ2933164.1"/>
    </source>
</evidence>
<accession>A0A9W8JHZ9</accession>
<dbReference type="AlphaFoldDB" id="A0A9W8JHZ9"/>
<reference evidence="1" key="1">
    <citation type="submission" date="2022-06" db="EMBL/GenBank/DDBJ databases">
        <title>Genome Sequence of Candolleomyces eurysporus.</title>
        <authorList>
            <person name="Buettner E."/>
        </authorList>
    </citation>
    <scope>NUCLEOTIDE SEQUENCE</scope>
    <source>
        <strain evidence="1">VTCC 930004</strain>
    </source>
</reference>
<sequence>MWFSGQGTDQIPTIYDEEDLSWQHWFSDESSSEMTANTRPDRDYGVSLSDLTSELLEEAMHRPYDFVQRRYAFFVTGSAGIGKTLWLHFVLVERLLRNLPTLLQFEHKRIYYFSKDGASIIFPEDNPKDRQLVAEMKQDVWYLFHSNEFNLSPSYAVLASDLPVIQVGLPLCKHFRWHRKITPTCIFWVMKPTTSSEVLQMRSIQDTSLWPDALTITDAMVSSFCSLYGPSARNVFKYAKNPDAYRELLKQRLTRLDRVKRFESLISHAQWFRFGFVQQQDMEGLKMIVGVYPGPSRDDIRVNVLTMEIFQMIVKALGWEWDVRLISTYLSFREESGSVGVAGYMLESSVRRALMCGGQWKGRLMHHSKLNDNTYTDDPAEAPAETLGDQVQPHLTSAPKPDSSGVVWLRVGPGVSVAPTEDPYFMPVPAPSLLDSATADSLSFGNLSFQPTLISPTSHAQYPGFTSLIVDPGKKVITIFQCTRWPKLGPGTIFDKLAVKLCQGQGYSIFYVFATDGAPRTPFVKVPTFPPAIDKYIEKKVHVCIGG</sequence>
<gene>
    <name evidence="1" type="ORF">H1R20_g3884</name>
</gene>